<feature type="transmembrane region" description="Helical" evidence="3">
    <location>
        <begin position="955"/>
        <end position="977"/>
    </location>
</feature>
<feature type="transmembrane region" description="Helical" evidence="3">
    <location>
        <begin position="304"/>
        <end position="322"/>
    </location>
</feature>
<dbReference type="PANTHER" id="PTHR10796:SF92">
    <property type="entry name" value="PATCHED-RELATED, ISOFORM A"/>
    <property type="match status" value="1"/>
</dbReference>
<keyword evidence="3" id="KW-0812">Transmembrane</keyword>
<feature type="domain" description="SSD" evidence="4">
    <location>
        <begin position="303"/>
        <end position="463"/>
    </location>
</feature>
<dbReference type="EMBL" id="CM008973">
    <property type="protein sequence ID" value="PNW75103.1"/>
    <property type="molecule type" value="Genomic_DNA"/>
</dbReference>
<dbReference type="PROSITE" id="PS50156">
    <property type="entry name" value="SSD"/>
    <property type="match status" value="2"/>
</dbReference>
<feature type="compositionally biased region" description="Low complexity" evidence="2">
    <location>
        <begin position="1116"/>
        <end position="1129"/>
    </location>
</feature>
<dbReference type="ExpressionAtlas" id="A0A2K3D3I8">
    <property type="expression patterns" value="baseline and differential"/>
</dbReference>
<proteinExistence type="inferred from homology"/>
<feature type="compositionally biased region" description="Low complexity" evidence="2">
    <location>
        <begin position="557"/>
        <end position="570"/>
    </location>
</feature>
<dbReference type="KEGG" id="cre:CHLRE_12g496350v5"/>
<dbReference type="InterPro" id="IPR000731">
    <property type="entry name" value="SSD"/>
</dbReference>
<evidence type="ECO:0000259" key="4">
    <source>
        <dbReference type="PROSITE" id="PS50156"/>
    </source>
</evidence>
<dbReference type="OMA" id="PTHASNR"/>
<feature type="transmembrane region" description="Helical" evidence="3">
    <location>
        <begin position="925"/>
        <end position="948"/>
    </location>
</feature>
<feature type="transmembrane region" description="Helical" evidence="3">
    <location>
        <begin position="1025"/>
        <end position="1048"/>
    </location>
</feature>
<feature type="compositionally biased region" description="Low complexity" evidence="2">
    <location>
        <begin position="536"/>
        <end position="547"/>
    </location>
</feature>
<reference evidence="5 6" key="1">
    <citation type="journal article" date="2007" name="Science">
        <title>The Chlamydomonas genome reveals the evolution of key animal and plant functions.</title>
        <authorList>
            <person name="Merchant S.S."/>
            <person name="Prochnik S.E."/>
            <person name="Vallon O."/>
            <person name="Harris E.H."/>
            <person name="Karpowicz S.J."/>
            <person name="Witman G.B."/>
            <person name="Terry A."/>
            <person name="Salamov A."/>
            <person name="Fritz-Laylin L.K."/>
            <person name="Marechal-Drouard L."/>
            <person name="Marshall W.F."/>
            <person name="Qu L.H."/>
            <person name="Nelson D.R."/>
            <person name="Sanderfoot A.A."/>
            <person name="Spalding M.H."/>
            <person name="Kapitonov V.V."/>
            <person name="Ren Q."/>
            <person name="Ferris P."/>
            <person name="Lindquist E."/>
            <person name="Shapiro H."/>
            <person name="Lucas S.M."/>
            <person name="Grimwood J."/>
            <person name="Schmutz J."/>
            <person name="Cardol P."/>
            <person name="Cerutti H."/>
            <person name="Chanfreau G."/>
            <person name="Chen C.L."/>
            <person name="Cognat V."/>
            <person name="Croft M.T."/>
            <person name="Dent R."/>
            <person name="Dutcher S."/>
            <person name="Fernandez E."/>
            <person name="Fukuzawa H."/>
            <person name="Gonzalez-Ballester D."/>
            <person name="Gonzalez-Halphen D."/>
            <person name="Hallmann A."/>
            <person name="Hanikenne M."/>
            <person name="Hippler M."/>
            <person name="Inwood W."/>
            <person name="Jabbari K."/>
            <person name="Kalanon M."/>
            <person name="Kuras R."/>
            <person name="Lefebvre P.A."/>
            <person name="Lemaire S.D."/>
            <person name="Lobanov A.V."/>
            <person name="Lohr M."/>
            <person name="Manuell A."/>
            <person name="Meier I."/>
            <person name="Mets L."/>
            <person name="Mittag M."/>
            <person name="Mittelmeier T."/>
            <person name="Moroney J.V."/>
            <person name="Moseley J."/>
            <person name="Napoli C."/>
            <person name="Nedelcu A.M."/>
            <person name="Niyogi K."/>
            <person name="Novoselov S.V."/>
            <person name="Paulsen I.T."/>
            <person name="Pazour G."/>
            <person name="Purton S."/>
            <person name="Ral J.P."/>
            <person name="Riano-Pachon D.M."/>
            <person name="Riekhof W."/>
            <person name="Rymarquis L."/>
            <person name="Schroda M."/>
            <person name="Stern D."/>
            <person name="Umen J."/>
            <person name="Willows R."/>
            <person name="Wilson N."/>
            <person name="Zimmer S.L."/>
            <person name="Allmer J."/>
            <person name="Balk J."/>
            <person name="Bisova K."/>
            <person name="Chen C.J."/>
            <person name="Elias M."/>
            <person name="Gendler K."/>
            <person name="Hauser C."/>
            <person name="Lamb M.R."/>
            <person name="Ledford H."/>
            <person name="Long J.C."/>
            <person name="Minagawa J."/>
            <person name="Page M.D."/>
            <person name="Pan J."/>
            <person name="Pootakham W."/>
            <person name="Roje S."/>
            <person name="Rose A."/>
            <person name="Stahlberg E."/>
            <person name="Terauchi A.M."/>
            <person name="Yang P."/>
            <person name="Ball S."/>
            <person name="Bowler C."/>
            <person name="Dieckmann C.L."/>
            <person name="Gladyshev V.N."/>
            <person name="Green P."/>
            <person name="Jorgensen R."/>
            <person name="Mayfield S."/>
            <person name="Mueller-Roeber B."/>
            <person name="Rajamani S."/>
            <person name="Sayre R.T."/>
            <person name="Brokstein P."/>
            <person name="Dubchak I."/>
            <person name="Goodstein D."/>
            <person name="Hornick L."/>
            <person name="Huang Y.W."/>
            <person name="Jhaveri J."/>
            <person name="Luo Y."/>
            <person name="Martinez D."/>
            <person name="Ngau W.C."/>
            <person name="Otillar B."/>
            <person name="Poliakov A."/>
            <person name="Porter A."/>
            <person name="Szajkowski L."/>
            <person name="Werner G."/>
            <person name="Zhou K."/>
            <person name="Grigoriev I.V."/>
            <person name="Rokhsar D.S."/>
            <person name="Grossman A.R."/>
        </authorList>
    </citation>
    <scope>NUCLEOTIDE SEQUENCE [LARGE SCALE GENOMIC DNA]</scope>
    <source>
        <strain evidence="6">CC-503</strain>
    </source>
</reference>
<dbReference type="OrthoDB" id="6510177at2759"/>
<feature type="region of interest" description="Disordered" evidence="2">
    <location>
        <begin position="1083"/>
        <end position="1146"/>
    </location>
</feature>
<dbReference type="InterPro" id="IPR053958">
    <property type="entry name" value="HMGCR/SNAP/NPC1-like_SSD"/>
</dbReference>
<feature type="transmembrane region" description="Helical" evidence="3">
    <location>
        <begin position="441"/>
        <end position="463"/>
    </location>
</feature>
<keyword evidence="3" id="KW-0472">Membrane</keyword>
<organism evidence="5 6">
    <name type="scientific">Chlamydomonas reinhardtii</name>
    <name type="common">Chlamydomonas smithii</name>
    <dbReference type="NCBI Taxonomy" id="3055"/>
    <lineage>
        <taxon>Eukaryota</taxon>
        <taxon>Viridiplantae</taxon>
        <taxon>Chlorophyta</taxon>
        <taxon>core chlorophytes</taxon>
        <taxon>Chlorophyceae</taxon>
        <taxon>CS clade</taxon>
        <taxon>Chlamydomonadales</taxon>
        <taxon>Chlamydomonadaceae</taxon>
        <taxon>Chlamydomonas</taxon>
    </lineage>
</organism>
<name>A0A2K3D3I8_CHLRE</name>
<dbReference type="STRING" id="3055.A0A2K3D3I8"/>
<dbReference type="SUPFAM" id="SSF82866">
    <property type="entry name" value="Multidrug efflux transporter AcrB transmembrane domain"/>
    <property type="match status" value="2"/>
</dbReference>
<protein>
    <recommendedName>
        <fullName evidence="4">SSD domain-containing protein</fullName>
    </recommendedName>
</protein>
<accession>A0A2K3D3I8</accession>
<dbReference type="Gramene" id="PNW75103">
    <property type="protein sequence ID" value="PNW75103"/>
    <property type="gene ID" value="CHLRE_12g496350v5"/>
</dbReference>
<evidence type="ECO:0000256" key="1">
    <source>
        <dbReference type="ARBA" id="ARBA00005585"/>
    </source>
</evidence>
<dbReference type="Pfam" id="PF12349">
    <property type="entry name" value="Sterol-sensing"/>
    <property type="match status" value="1"/>
</dbReference>
<keyword evidence="6" id="KW-1185">Reference proteome</keyword>
<dbReference type="InterPro" id="IPR051697">
    <property type="entry name" value="Patched_domain-protein"/>
</dbReference>
<sequence>MPDQRPELKLAWYSRCSLGYTRAILAVQSQINKLNGHIGSFAVRRPWLLTVLAVAVAALCAGGWARFRIESASDVLWVPQHSKSMKDKDWASDVFGSGGGYAQFMATVKATGPLASQYGSNALQLAVFSEMFRVDTAVRAISVSYSGRTWGWEDICEVNFSGTCKYSGPLNLWSMDFDTYLAEVNGSRTDPTAGDRSKLIGAVNSPRFPDNSAVSTLSLFGGIVLSPLASPPPGSPPLYMSSAQVVSQPYGLRDGLSDSLKNKWYDKFLDVLKAQTAAAVHSKFAFIAGNSVDNEIGRSVTNDLYLVVISVAIFVLVAVLGMSRTQSVATRSSLALLGVVSGVLAMVAGYGLSMLFGCPFTTLAQTLPYILLGLTVDCMFILTKAYDSLVAEHPAASMQARFRRLMSSAGTSVVVTLLASAVAFALGAINELPSVRWFSVYATMGVVSILVATLTFYTGVFVLTERRIALNKVDCLCCMTSGGPRVPTAATVWFEDGTGGPGGSDAIGAGASSHAAYYDAPSAVVLQARAPGVASAPSRGAGAGPVAESTAEGQPQRGSPARSESASSSGVTQQTGEESLKKSAVPLVANTNLADRQHPGSSSLKQHHAVAHAAGTIAVVEEPNLMKKLFAAYYAPFLTKWYGKVFVIAIFIGWAVLSAVGAPRLEEGQPLSELAPDDSYLQDYVQVMEDTFQKQIGAPTYAYYRWLDPAPPAQQAKMLSALATGLDNSFTNSTVSAFQGNWLIDFIIWVQDNDPSVTLVSMPGCSNPYNGRVSGDLGLFVDPVTIKGCIPEDKFYTKLNEFLAVSRSYNDDLRWSHSVAANGSLTRTKVWASRLPLVHTAQGDDGSYGRRRIKSVRHLEDAVLDQQYSAENTNAPDDVFFLSNGDYIYDEGDALLGPMTVEYVLLAVAGVGLVLTLTLPSIRSVLFMMFAVGLTDFFLFGEMFILGIRFNQVSIINMIMATGLSVDYSVYFAQRFVACQADGTLNGRMALALSDTGSAVFVGGITALLGTIPLAFSTSTILRTFFALIFGTIAFALLIGLMLMPVVFSLVGPAPLSINVAADGTVKLEQDVRRDAAKRKEQELAEGSAVVGQQQQPQTQSGDWRASMAAVHADAGAEQAALQQRAAEQPDAKAGADQARKGEDNV</sequence>
<feature type="transmembrane region" description="Helical" evidence="3">
    <location>
        <begin position="334"/>
        <end position="355"/>
    </location>
</feature>
<keyword evidence="3" id="KW-1133">Transmembrane helix</keyword>
<evidence type="ECO:0000313" key="6">
    <source>
        <dbReference type="Proteomes" id="UP000006906"/>
    </source>
</evidence>
<feature type="transmembrane region" description="Helical" evidence="3">
    <location>
        <begin position="367"/>
        <end position="386"/>
    </location>
</feature>
<evidence type="ECO:0000256" key="2">
    <source>
        <dbReference type="SAM" id="MobiDB-lite"/>
    </source>
</evidence>
<gene>
    <name evidence="5" type="ORF">CHLRE_12g496350v5</name>
</gene>
<dbReference type="GO" id="GO:0016020">
    <property type="term" value="C:membrane"/>
    <property type="evidence" value="ECO:0000318"/>
    <property type="project" value="GO_Central"/>
</dbReference>
<evidence type="ECO:0000256" key="3">
    <source>
        <dbReference type="SAM" id="Phobius"/>
    </source>
</evidence>
<feature type="domain" description="SSD" evidence="4">
    <location>
        <begin position="929"/>
        <end position="1050"/>
    </location>
</feature>
<feature type="region of interest" description="Disordered" evidence="2">
    <location>
        <begin position="536"/>
        <end position="584"/>
    </location>
</feature>
<dbReference type="InParanoid" id="A0A2K3D3I8"/>
<dbReference type="AlphaFoldDB" id="A0A2K3D3I8"/>
<feature type="transmembrane region" description="Helical" evidence="3">
    <location>
        <begin position="997"/>
        <end position="1016"/>
    </location>
</feature>
<dbReference type="PaxDb" id="3055-EDO97020"/>
<dbReference type="Proteomes" id="UP000006906">
    <property type="component" value="Chromosome 12"/>
</dbReference>
<comment type="similarity">
    <text evidence="1">Belongs to the patched family.</text>
</comment>
<dbReference type="PANTHER" id="PTHR10796">
    <property type="entry name" value="PATCHED-RELATED"/>
    <property type="match status" value="1"/>
</dbReference>
<dbReference type="GeneID" id="5727939"/>
<dbReference type="RefSeq" id="XP_042918353.1">
    <property type="nucleotide sequence ID" value="XM_043068012.1"/>
</dbReference>
<evidence type="ECO:0000313" key="5">
    <source>
        <dbReference type="EMBL" id="PNW75103.1"/>
    </source>
</evidence>
<dbReference type="Gene3D" id="1.20.1640.10">
    <property type="entry name" value="Multidrug efflux transporter AcrB transmembrane domain"/>
    <property type="match status" value="2"/>
</dbReference>
<feature type="transmembrane region" description="Helical" evidence="3">
    <location>
        <begin position="407"/>
        <end position="429"/>
    </location>
</feature>